<keyword evidence="6 9" id="KW-0862">Zinc</keyword>
<reference evidence="11" key="1">
    <citation type="journal article" date="2014" name="Int. J. Syst. Evol. Microbiol.">
        <title>Complete genome sequence of Corynebacterium casei LMG S-19264T (=DSM 44701T), isolated from a smear-ripened cheese.</title>
        <authorList>
            <consortium name="US DOE Joint Genome Institute (JGI-PGF)"/>
            <person name="Walter F."/>
            <person name="Albersmeier A."/>
            <person name="Kalinowski J."/>
            <person name="Ruckert C."/>
        </authorList>
    </citation>
    <scope>NUCLEOTIDE SEQUENCE</scope>
    <source>
        <strain evidence="11">CGMCC 1.12214</strain>
    </source>
</reference>
<feature type="binding site" evidence="9">
    <location>
        <position position="238"/>
    </location>
    <ligand>
        <name>GTP</name>
        <dbReference type="ChEBI" id="CHEBI:37565"/>
    </ligand>
</feature>
<dbReference type="AlphaFoldDB" id="A0A917I9G9"/>
<evidence type="ECO:0000313" key="12">
    <source>
        <dbReference type="Proteomes" id="UP000603912"/>
    </source>
</evidence>
<dbReference type="GO" id="GO:0005829">
    <property type="term" value="C:cytosol"/>
    <property type="evidence" value="ECO:0007669"/>
    <property type="project" value="TreeGrafter"/>
</dbReference>
<comment type="function">
    <text evidence="9">Catalyzes the conversion of GTP to 2,5-diamino-6-ribosylamino-4(3H)-pyrimidinone 5'-phosphate (DARP), formate and pyrophosphate.</text>
</comment>
<keyword evidence="12" id="KW-1185">Reference proteome</keyword>
<feature type="binding site" evidence="9">
    <location>
        <position position="178"/>
    </location>
    <ligand>
        <name>Zn(2+)</name>
        <dbReference type="ChEBI" id="CHEBI:29105"/>
        <note>catalytic</note>
    </ligand>
</feature>
<dbReference type="Proteomes" id="UP000603912">
    <property type="component" value="Unassembled WGS sequence"/>
</dbReference>
<keyword evidence="4 9" id="KW-0547">Nucleotide-binding</keyword>
<feature type="binding site" evidence="9">
    <location>
        <begin position="173"/>
        <end position="177"/>
    </location>
    <ligand>
        <name>GTP</name>
        <dbReference type="ChEBI" id="CHEBI:37565"/>
    </ligand>
</feature>
<dbReference type="InterPro" id="IPR000926">
    <property type="entry name" value="RibA"/>
</dbReference>
<feature type="active site" description="Proton acceptor" evidence="9">
    <location>
        <position position="250"/>
    </location>
</feature>
<evidence type="ECO:0000256" key="2">
    <source>
        <dbReference type="ARBA" id="ARBA00022619"/>
    </source>
</evidence>
<comment type="catalytic activity">
    <reaction evidence="8 9">
        <text>GTP + 4 H2O = 2,5-diamino-6-hydroxy-4-(5-phosphoribosylamino)-pyrimidine + formate + 2 phosphate + 3 H(+)</text>
        <dbReference type="Rhea" id="RHEA:23704"/>
        <dbReference type="ChEBI" id="CHEBI:15377"/>
        <dbReference type="ChEBI" id="CHEBI:15378"/>
        <dbReference type="ChEBI" id="CHEBI:15740"/>
        <dbReference type="ChEBI" id="CHEBI:37565"/>
        <dbReference type="ChEBI" id="CHEBI:43474"/>
        <dbReference type="ChEBI" id="CHEBI:58614"/>
        <dbReference type="EC" id="3.5.4.25"/>
    </reaction>
</comment>
<dbReference type="PANTHER" id="PTHR21327">
    <property type="entry name" value="GTP CYCLOHYDROLASE II-RELATED"/>
    <property type="match status" value="1"/>
</dbReference>
<feature type="binding site" evidence="9">
    <location>
        <position position="189"/>
    </location>
    <ligand>
        <name>Zn(2+)</name>
        <dbReference type="ChEBI" id="CHEBI:29105"/>
        <note>catalytic</note>
    </ligand>
</feature>
<dbReference type="NCBIfam" id="NF001591">
    <property type="entry name" value="PRK00393.1"/>
    <property type="match status" value="1"/>
</dbReference>
<dbReference type="GO" id="GO:0009231">
    <property type="term" value="P:riboflavin biosynthetic process"/>
    <property type="evidence" value="ECO:0007669"/>
    <property type="project" value="UniProtKB-UniRule"/>
</dbReference>
<reference evidence="11" key="2">
    <citation type="submission" date="2020-09" db="EMBL/GenBank/DDBJ databases">
        <authorList>
            <person name="Sun Q."/>
            <person name="Zhou Y."/>
        </authorList>
    </citation>
    <scope>NUCLEOTIDE SEQUENCE</scope>
    <source>
        <strain evidence="11">CGMCC 1.12214</strain>
    </source>
</reference>
<proteinExistence type="inferred from homology"/>
<organism evidence="11 12">
    <name type="scientific">Alsobacter metallidurans</name>
    <dbReference type="NCBI Taxonomy" id="340221"/>
    <lineage>
        <taxon>Bacteria</taxon>
        <taxon>Pseudomonadati</taxon>
        <taxon>Pseudomonadota</taxon>
        <taxon>Alphaproteobacteria</taxon>
        <taxon>Hyphomicrobiales</taxon>
        <taxon>Alsobacteraceae</taxon>
        <taxon>Alsobacter</taxon>
    </lineage>
</organism>
<dbReference type="EMBL" id="BMES01000002">
    <property type="protein sequence ID" value="GGH23207.1"/>
    <property type="molecule type" value="Genomic_DNA"/>
</dbReference>
<gene>
    <name evidence="9 11" type="primary">ribA</name>
    <name evidence="11" type="ORF">GCM10007036_28790</name>
</gene>
<dbReference type="GO" id="GO:0003935">
    <property type="term" value="F:GTP cyclohydrolase II activity"/>
    <property type="evidence" value="ECO:0007669"/>
    <property type="project" value="UniProtKB-UniRule"/>
</dbReference>
<dbReference type="GO" id="GO:0008270">
    <property type="term" value="F:zinc ion binding"/>
    <property type="evidence" value="ECO:0007669"/>
    <property type="project" value="UniProtKB-UniRule"/>
</dbReference>
<evidence type="ECO:0000256" key="5">
    <source>
        <dbReference type="ARBA" id="ARBA00022801"/>
    </source>
</evidence>
<feature type="binding site" evidence="9">
    <location>
        <position position="278"/>
    </location>
    <ligand>
        <name>GTP</name>
        <dbReference type="ChEBI" id="CHEBI:37565"/>
    </ligand>
</feature>
<evidence type="ECO:0000259" key="10">
    <source>
        <dbReference type="Pfam" id="PF00925"/>
    </source>
</evidence>
<dbReference type="EC" id="3.5.4.25" evidence="9"/>
<evidence type="ECO:0000256" key="3">
    <source>
        <dbReference type="ARBA" id="ARBA00022723"/>
    </source>
</evidence>
<feature type="binding site" evidence="9">
    <location>
        <position position="191"/>
    </location>
    <ligand>
        <name>Zn(2+)</name>
        <dbReference type="ChEBI" id="CHEBI:29105"/>
        <note>catalytic</note>
    </ligand>
</feature>
<feature type="binding site" evidence="9">
    <location>
        <position position="194"/>
    </location>
    <ligand>
        <name>GTP</name>
        <dbReference type="ChEBI" id="CHEBI:37565"/>
    </ligand>
</feature>
<feature type="active site" description="Nucleophile" evidence="9">
    <location>
        <position position="252"/>
    </location>
</feature>
<accession>A0A917I9G9</accession>
<keyword evidence="7 9" id="KW-0342">GTP-binding</keyword>
<sequence>MVAIGVEALDETVARALDDLGAAHLVLPSARLRRLGVERHGPGILALPQIDLARIEMLALKIEARVDAPVGPAGPLDGVALELASLTLILPAMVAVPIKPELAPLDLLRVPAEAVRCYRRGLARTIRAVSRAPVPLEGAPETEFVVFRGGEGLRDQVAILIGRPDLAKPVPVRLHSACLTGDLFGSLKCDCGDQLRGTVKFMSENGGGVLLYLDQEGRGNGIANKMRAYKLQSQGWDTYDADELLGFGLDQRRFDFAAEMLKQLGVSQVAVYTNNPLKIAALRSAGLEVVEDRRAYGRQTTENVLYLASKRDRAGHFIDLDDLAAHRPAE</sequence>
<keyword evidence="3 9" id="KW-0479">Metal-binding</keyword>
<evidence type="ECO:0000256" key="9">
    <source>
        <dbReference type="HAMAP-Rule" id="MF_00179"/>
    </source>
</evidence>
<keyword evidence="5 9" id="KW-0378">Hydrolase</keyword>
<dbReference type="CDD" id="cd00641">
    <property type="entry name" value="GTP_cyclohydro2"/>
    <property type="match status" value="1"/>
</dbReference>
<evidence type="ECO:0000256" key="8">
    <source>
        <dbReference type="ARBA" id="ARBA00049295"/>
    </source>
</evidence>
<evidence type="ECO:0000256" key="6">
    <source>
        <dbReference type="ARBA" id="ARBA00022833"/>
    </source>
</evidence>
<dbReference type="InterPro" id="IPR032677">
    <property type="entry name" value="GTP_cyclohydro_II"/>
</dbReference>
<evidence type="ECO:0000313" key="11">
    <source>
        <dbReference type="EMBL" id="GGH23207.1"/>
    </source>
</evidence>
<dbReference type="PANTHER" id="PTHR21327:SF18">
    <property type="entry name" value="3,4-DIHYDROXY-2-BUTANONE 4-PHOSPHATE SYNTHASE"/>
    <property type="match status" value="1"/>
</dbReference>
<dbReference type="GO" id="GO:0005525">
    <property type="term" value="F:GTP binding"/>
    <property type="evidence" value="ECO:0007669"/>
    <property type="project" value="UniProtKB-KW"/>
</dbReference>
<name>A0A917I9G9_9HYPH</name>
<dbReference type="Pfam" id="PF00925">
    <property type="entry name" value="GTP_cyclohydro2"/>
    <property type="match status" value="1"/>
</dbReference>
<protein>
    <recommendedName>
        <fullName evidence="9">GTP cyclohydrolase-2</fullName>
        <ecNumber evidence="9">3.5.4.25</ecNumber>
    </recommendedName>
    <alternativeName>
        <fullName evidence="9">GTP cyclohydrolase II</fullName>
    </alternativeName>
</protein>
<dbReference type="Gene3D" id="3.40.50.10990">
    <property type="entry name" value="GTP cyclohydrolase II"/>
    <property type="match status" value="1"/>
</dbReference>
<comment type="cofactor">
    <cofactor evidence="9">
        <name>Zn(2+)</name>
        <dbReference type="ChEBI" id="CHEBI:29105"/>
    </cofactor>
    <text evidence="9">Binds 1 zinc ion per subunit.</text>
</comment>
<dbReference type="HAMAP" id="MF_00179">
    <property type="entry name" value="RibA"/>
    <property type="match status" value="1"/>
</dbReference>
<feature type="binding site" evidence="9">
    <location>
        <position position="273"/>
    </location>
    <ligand>
        <name>GTP</name>
        <dbReference type="ChEBI" id="CHEBI:37565"/>
    </ligand>
</feature>
<evidence type="ECO:0000256" key="1">
    <source>
        <dbReference type="ARBA" id="ARBA00004853"/>
    </source>
</evidence>
<evidence type="ECO:0000256" key="7">
    <source>
        <dbReference type="ARBA" id="ARBA00023134"/>
    </source>
</evidence>
<dbReference type="InterPro" id="IPR036144">
    <property type="entry name" value="RibA-like_sf"/>
</dbReference>
<keyword evidence="2 9" id="KW-0686">Riboflavin biosynthesis</keyword>
<feature type="domain" description="GTP cyclohydrolase II" evidence="10">
    <location>
        <begin position="131"/>
        <end position="292"/>
    </location>
</feature>
<comment type="caution">
    <text evidence="11">The sequence shown here is derived from an EMBL/GenBank/DDBJ whole genome shotgun (WGS) entry which is preliminary data.</text>
</comment>
<comment type="similarity">
    <text evidence="9">Belongs to the GTP cyclohydrolase II family.</text>
</comment>
<dbReference type="SUPFAM" id="SSF142695">
    <property type="entry name" value="RibA-like"/>
    <property type="match status" value="1"/>
</dbReference>
<comment type="pathway">
    <text evidence="1 9">Cofactor biosynthesis; riboflavin biosynthesis; 5-amino-6-(D-ribitylamino)uracil from GTP: step 1/4.</text>
</comment>
<feature type="binding site" evidence="9">
    <location>
        <begin position="216"/>
        <end position="218"/>
    </location>
    <ligand>
        <name>GTP</name>
        <dbReference type="ChEBI" id="CHEBI:37565"/>
    </ligand>
</feature>
<evidence type="ECO:0000256" key="4">
    <source>
        <dbReference type="ARBA" id="ARBA00022741"/>
    </source>
</evidence>